<dbReference type="Proteomes" id="UP000591941">
    <property type="component" value="Unassembled WGS sequence"/>
</dbReference>
<dbReference type="AlphaFoldDB" id="A0A841R2J0"/>
<keyword evidence="1" id="KW-0812">Transmembrane</keyword>
<proteinExistence type="predicted"/>
<evidence type="ECO:0000256" key="1">
    <source>
        <dbReference type="SAM" id="Phobius"/>
    </source>
</evidence>
<gene>
    <name evidence="2" type="ORF">HNR45_000631</name>
</gene>
<comment type="caution">
    <text evidence="2">The sequence shown here is derived from an EMBL/GenBank/DDBJ whole genome shotgun (WGS) entry which is preliminary data.</text>
</comment>
<feature type="transmembrane region" description="Helical" evidence="1">
    <location>
        <begin position="6"/>
        <end position="30"/>
    </location>
</feature>
<sequence length="59" mass="6826">MRLILFLIGMAFLMPVVFITVLTAFFWKYLSGRKNARRRTVTKRNDVVCATINIDCDEG</sequence>
<keyword evidence="3" id="KW-1185">Reference proteome</keyword>
<name>A0A841R2J0_9FIRM</name>
<keyword evidence="1" id="KW-1133">Transmembrane helix</keyword>
<accession>A0A841R2J0</accession>
<evidence type="ECO:0000313" key="3">
    <source>
        <dbReference type="Proteomes" id="UP000591941"/>
    </source>
</evidence>
<evidence type="ECO:0000313" key="2">
    <source>
        <dbReference type="EMBL" id="MBB6477601.1"/>
    </source>
</evidence>
<protein>
    <submittedName>
        <fullName evidence="2">Uncharacterized protein</fullName>
    </submittedName>
</protein>
<reference evidence="2 3" key="1">
    <citation type="submission" date="2020-08" db="EMBL/GenBank/DDBJ databases">
        <title>Genomic Encyclopedia of Type Strains, Phase IV (KMG-IV): sequencing the most valuable type-strain genomes for metagenomic binning, comparative biology and taxonomic classification.</title>
        <authorList>
            <person name="Goeker M."/>
        </authorList>
    </citation>
    <scope>NUCLEOTIDE SEQUENCE [LARGE SCALE GENOMIC DNA]</scope>
    <source>
        <strain evidence="2 3">DSM 21255</strain>
    </source>
</reference>
<dbReference type="EMBL" id="JACHHI010000002">
    <property type="protein sequence ID" value="MBB6477601.1"/>
    <property type="molecule type" value="Genomic_DNA"/>
</dbReference>
<organism evidence="2 3">
    <name type="scientific">Negativicoccus succinicivorans</name>
    <dbReference type="NCBI Taxonomy" id="620903"/>
    <lineage>
        <taxon>Bacteria</taxon>
        <taxon>Bacillati</taxon>
        <taxon>Bacillota</taxon>
        <taxon>Negativicutes</taxon>
        <taxon>Veillonellales</taxon>
        <taxon>Veillonellaceae</taxon>
        <taxon>Negativicoccus</taxon>
    </lineage>
</organism>
<keyword evidence="1" id="KW-0472">Membrane</keyword>